<evidence type="ECO:0000256" key="1">
    <source>
        <dbReference type="ARBA" id="ARBA00006257"/>
    </source>
</evidence>
<evidence type="ECO:0000256" key="4">
    <source>
        <dbReference type="ARBA" id="ARBA00022475"/>
    </source>
</evidence>
<dbReference type="InterPro" id="IPR005837">
    <property type="entry name" value="FliP"/>
</dbReference>
<evidence type="ECO:0000256" key="13">
    <source>
        <dbReference type="SAM" id="SignalP"/>
    </source>
</evidence>
<dbReference type="PRINTS" id="PR01302">
    <property type="entry name" value="TYPE3IMPPROT"/>
</dbReference>
<keyword evidence="14" id="KW-0282">Flagellum</keyword>
<keyword evidence="9 12" id="KW-0472">Membrane</keyword>
<feature type="chain" id="PRO_5031136691" description="Flagellar biosynthetic protein FliP" evidence="13">
    <location>
        <begin position="24"/>
        <end position="250"/>
    </location>
</feature>
<keyword evidence="10" id="KW-0975">Bacterial flagellum</keyword>
<evidence type="ECO:0000256" key="10">
    <source>
        <dbReference type="ARBA" id="ARBA00023143"/>
    </source>
</evidence>
<keyword evidence="14" id="KW-0969">Cilium</keyword>
<keyword evidence="13" id="KW-0732">Signal</keyword>
<feature type="transmembrane region" description="Helical" evidence="12">
    <location>
        <begin position="93"/>
        <end position="112"/>
    </location>
</feature>
<evidence type="ECO:0000256" key="3">
    <source>
        <dbReference type="ARBA" id="ARBA00022448"/>
    </source>
</evidence>
<dbReference type="NCBIfam" id="NF009438">
    <property type="entry name" value="PRK12797.1"/>
    <property type="match status" value="1"/>
</dbReference>
<feature type="transmembrane region" description="Helical" evidence="12">
    <location>
        <begin position="49"/>
        <end position="81"/>
    </location>
</feature>
<dbReference type="PROSITE" id="PS01060">
    <property type="entry name" value="FLIP_1"/>
    <property type="match status" value="1"/>
</dbReference>
<comment type="subcellular location">
    <subcellularLocation>
        <location evidence="12">Cell membrane</location>
        <topology evidence="12">Multi-pass membrane protein</topology>
    </subcellularLocation>
    <subcellularLocation>
        <location evidence="12">Bacterial flagellum basal body</location>
    </subcellularLocation>
</comment>
<keyword evidence="4 12" id="KW-1003">Cell membrane</keyword>
<dbReference type="Proteomes" id="UP000885779">
    <property type="component" value="Unassembled WGS sequence"/>
</dbReference>
<comment type="caution">
    <text evidence="14">The sequence shown here is derived from an EMBL/GenBank/DDBJ whole genome shotgun (WGS) entry which is preliminary data.</text>
</comment>
<feature type="transmembrane region" description="Helical" evidence="12">
    <location>
        <begin position="224"/>
        <end position="242"/>
    </location>
</feature>
<comment type="function">
    <text evidence="12">Plays a role in the flagellum-specific transport system.</text>
</comment>
<name>A0A7V4TZB7_CALAY</name>
<dbReference type="PANTHER" id="PTHR30587">
    <property type="entry name" value="FLAGELLAR BIOSYNTHETIC PROTEIN FLIP"/>
    <property type="match status" value="1"/>
</dbReference>
<dbReference type="PROSITE" id="PS01061">
    <property type="entry name" value="FLIP_2"/>
    <property type="match status" value="1"/>
</dbReference>
<evidence type="ECO:0000256" key="7">
    <source>
        <dbReference type="ARBA" id="ARBA00022927"/>
    </source>
</evidence>
<keyword evidence="8 12" id="KW-1133">Transmembrane helix</keyword>
<dbReference type="AlphaFoldDB" id="A0A7V4TZB7"/>
<feature type="signal peptide" evidence="13">
    <location>
        <begin position="1"/>
        <end position="23"/>
    </location>
</feature>
<reference evidence="14" key="1">
    <citation type="journal article" date="2020" name="mSystems">
        <title>Genome- and Community-Level Interaction Insights into Carbon Utilization and Element Cycling Functions of Hydrothermarchaeota in Hydrothermal Sediment.</title>
        <authorList>
            <person name="Zhou Z."/>
            <person name="Liu Y."/>
            <person name="Xu W."/>
            <person name="Pan J."/>
            <person name="Luo Z.H."/>
            <person name="Li M."/>
        </authorList>
    </citation>
    <scope>NUCLEOTIDE SEQUENCE [LARGE SCALE GENOMIC DNA]</scope>
    <source>
        <strain evidence="14">HyVt-577</strain>
    </source>
</reference>
<dbReference type="Pfam" id="PF00813">
    <property type="entry name" value="FliP"/>
    <property type="match status" value="1"/>
</dbReference>
<evidence type="ECO:0000256" key="12">
    <source>
        <dbReference type="RuleBase" id="RU362069"/>
    </source>
</evidence>
<dbReference type="PANTHER" id="PTHR30587:SF0">
    <property type="entry name" value="FLAGELLAR BIOSYNTHETIC PROTEIN FLIP"/>
    <property type="match status" value="1"/>
</dbReference>
<comment type="similarity">
    <text evidence="1 12">Belongs to the FliP/MopC/SpaP family.</text>
</comment>
<dbReference type="GO" id="GO:0044781">
    <property type="term" value="P:bacterial-type flagellum organization"/>
    <property type="evidence" value="ECO:0007669"/>
    <property type="project" value="UniProtKB-UniRule"/>
</dbReference>
<evidence type="ECO:0000256" key="8">
    <source>
        <dbReference type="ARBA" id="ARBA00022989"/>
    </source>
</evidence>
<keyword evidence="7 12" id="KW-0653">Protein transport</keyword>
<dbReference type="NCBIfam" id="TIGR01103">
    <property type="entry name" value="fliP"/>
    <property type="match status" value="1"/>
</dbReference>
<dbReference type="GO" id="GO:0009306">
    <property type="term" value="P:protein secretion"/>
    <property type="evidence" value="ECO:0007669"/>
    <property type="project" value="UniProtKB-UniRule"/>
</dbReference>
<protein>
    <recommendedName>
        <fullName evidence="2 12">Flagellar biosynthetic protein FliP</fullName>
    </recommendedName>
</protein>
<evidence type="ECO:0000256" key="2">
    <source>
        <dbReference type="ARBA" id="ARBA00021714"/>
    </source>
</evidence>
<dbReference type="EMBL" id="DRQG01000052">
    <property type="protein sequence ID" value="HGY55136.1"/>
    <property type="molecule type" value="Genomic_DNA"/>
</dbReference>
<keyword evidence="3 12" id="KW-0813">Transport</keyword>
<dbReference type="PRINTS" id="PR00951">
    <property type="entry name" value="FLGBIOSNFLIP"/>
</dbReference>
<organism evidence="14">
    <name type="scientific">Caldithrix abyssi</name>
    <dbReference type="NCBI Taxonomy" id="187145"/>
    <lineage>
        <taxon>Bacteria</taxon>
        <taxon>Pseudomonadati</taxon>
        <taxon>Calditrichota</taxon>
        <taxon>Calditrichia</taxon>
        <taxon>Calditrichales</taxon>
        <taxon>Calditrichaceae</taxon>
        <taxon>Caldithrix</taxon>
    </lineage>
</organism>
<keyword evidence="11 12" id="KW-1006">Bacterial flagellum protein export</keyword>
<dbReference type="GO" id="GO:0009425">
    <property type="term" value="C:bacterial-type flagellum basal body"/>
    <property type="evidence" value="ECO:0007669"/>
    <property type="project" value="UniProtKB-SubCell"/>
</dbReference>
<keyword evidence="6 12" id="KW-1005">Bacterial flagellum biogenesis</keyword>
<evidence type="ECO:0000256" key="9">
    <source>
        <dbReference type="ARBA" id="ARBA00023136"/>
    </source>
</evidence>
<proteinExistence type="inferred from homology"/>
<gene>
    <name evidence="12 14" type="primary">fliP</name>
    <name evidence="14" type="ORF">ENK44_05520</name>
</gene>
<keyword evidence="14" id="KW-0966">Cell projection</keyword>
<feature type="transmembrane region" description="Helical" evidence="12">
    <location>
        <begin position="194"/>
        <end position="212"/>
    </location>
</feature>
<accession>A0A7V4TZB7</accession>
<dbReference type="GO" id="GO:0005886">
    <property type="term" value="C:plasma membrane"/>
    <property type="evidence" value="ECO:0007669"/>
    <property type="project" value="UniProtKB-SubCell"/>
</dbReference>
<evidence type="ECO:0000313" key="14">
    <source>
        <dbReference type="EMBL" id="HGY55136.1"/>
    </source>
</evidence>
<sequence>MKPTKKYLPILLLLCLFALPVVAEAQNALPKISVQVDKSSDPQDLVPTLQIIFLLTILSLAPSILIMMTSFTRIIVVFHFLRQSLATQTVPSNQILVGLALFITFFIMKPVIDEINDNALQPYLNKQISQQEAIEKAQIPLRKFMLKQTREKDLKLFIDLRGGDKPKTANDISFATLIPAFIISELRTAFQIGFLLYLPMLIIDLIVGSVLLSMGMMMLPPVMIAMPFKLLLFVLVDGWYLMVESLVKGF</sequence>
<evidence type="ECO:0000256" key="11">
    <source>
        <dbReference type="ARBA" id="ARBA00023225"/>
    </source>
</evidence>
<dbReference type="InterPro" id="IPR005838">
    <property type="entry name" value="T3SS_IM_P"/>
</dbReference>
<keyword evidence="5 12" id="KW-0812">Transmembrane</keyword>
<evidence type="ECO:0000256" key="6">
    <source>
        <dbReference type="ARBA" id="ARBA00022795"/>
    </source>
</evidence>
<evidence type="ECO:0000256" key="5">
    <source>
        <dbReference type="ARBA" id="ARBA00022692"/>
    </source>
</evidence>